<dbReference type="VEuPathDB" id="FungiDB:TRICI_004177"/>
<dbReference type="InterPro" id="IPR032675">
    <property type="entry name" value="LRR_dom_sf"/>
</dbReference>
<evidence type="ECO:0000313" key="4">
    <source>
        <dbReference type="Proteomes" id="UP000761534"/>
    </source>
</evidence>
<evidence type="ECO:0000259" key="2">
    <source>
        <dbReference type="PROSITE" id="PS50181"/>
    </source>
</evidence>
<dbReference type="EMBL" id="SWFS01000317">
    <property type="protein sequence ID" value="KAA8910379.1"/>
    <property type="molecule type" value="Genomic_DNA"/>
</dbReference>
<organism evidence="3 4">
    <name type="scientific">Trichomonascus ciferrii</name>
    <dbReference type="NCBI Taxonomy" id="44093"/>
    <lineage>
        <taxon>Eukaryota</taxon>
        <taxon>Fungi</taxon>
        <taxon>Dikarya</taxon>
        <taxon>Ascomycota</taxon>
        <taxon>Saccharomycotina</taxon>
        <taxon>Dipodascomycetes</taxon>
        <taxon>Dipodascales</taxon>
        <taxon>Trichomonascaceae</taxon>
        <taxon>Trichomonascus</taxon>
        <taxon>Trichomonascus ciferrii complex</taxon>
    </lineage>
</organism>
<feature type="domain" description="F-box" evidence="2">
    <location>
        <begin position="96"/>
        <end position="150"/>
    </location>
</feature>
<evidence type="ECO:0000313" key="3">
    <source>
        <dbReference type="EMBL" id="KAA8910379.1"/>
    </source>
</evidence>
<dbReference type="Pfam" id="PF00646">
    <property type="entry name" value="F-box"/>
    <property type="match status" value="1"/>
</dbReference>
<keyword evidence="4" id="KW-1185">Reference proteome</keyword>
<dbReference type="SUPFAM" id="SSF52047">
    <property type="entry name" value="RNI-like"/>
    <property type="match status" value="1"/>
</dbReference>
<dbReference type="PROSITE" id="PS50181">
    <property type="entry name" value="FBOX"/>
    <property type="match status" value="1"/>
</dbReference>
<name>A0A642V1D9_9ASCO</name>
<dbReference type="AlphaFoldDB" id="A0A642V1D9"/>
<comment type="caution">
    <text evidence="3">The sequence shown here is derived from an EMBL/GenBank/DDBJ whole genome shotgun (WGS) entry which is preliminary data.</text>
</comment>
<proteinExistence type="predicted"/>
<accession>A0A642V1D9</accession>
<sequence length="389" mass="43168">MLRSRSGQKSGKQKTKKAYRGINSLIDAAINTKCLPSSASVSSCNSSISSKSSSKRSIRSCRPIPSGSAVRLASSRLSINRAGSRNHSPVVTKRHRLGLTDLPVEILEQVFTHLSQRDLVKIICLSKQLYHIIQQVIYRQPQFTSTYRVAQFVSAVTKKADVSSLVYELDLSTIEAGLMNEDGLILAGWRDWKLRSEPLYSTSRFTKALLSVRSSSNKNGHINARNNVSPATIPTLGNEHPIQSPLLKQFSQSKDIPSGALIHALTACRNLTVLDLSYLPLADDYFVVAKTKLVFVSDVVRSNTWKDSEVRQVNPSDIIDCLIPLNNLTILRLKKVTWITKGLLKRFLSNSLSVSNGKLQELDLRDAGMFRHAKWAVQTTPTNLLSLLD</sequence>
<feature type="region of interest" description="Disordered" evidence="1">
    <location>
        <begin position="37"/>
        <end position="62"/>
    </location>
</feature>
<dbReference type="Proteomes" id="UP000761534">
    <property type="component" value="Unassembled WGS sequence"/>
</dbReference>
<protein>
    <recommendedName>
        <fullName evidence="2">F-box domain-containing protein</fullName>
    </recommendedName>
</protein>
<gene>
    <name evidence="3" type="ORF">TRICI_004177</name>
</gene>
<evidence type="ECO:0000256" key="1">
    <source>
        <dbReference type="SAM" id="MobiDB-lite"/>
    </source>
</evidence>
<dbReference type="SUPFAM" id="SSF81383">
    <property type="entry name" value="F-box domain"/>
    <property type="match status" value="1"/>
</dbReference>
<dbReference type="OrthoDB" id="5351126at2759"/>
<dbReference type="Gene3D" id="3.80.10.10">
    <property type="entry name" value="Ribonuclease Inhibitor"/>
    <property type="match status" value="1"/>
</dbReference>
<reference evidence="3" key="1">
    <citation type="journal article" date="2019" name="G3 (Bethesda)">
        <title>Genome Assemblies of Two Rare Opportunistic Yeast Pathogens: Diutina rugosa (syn. Candida rugosa) and Trichomonascus ciferrii (syn. Candida ciferrii).</title>
        <authorList>
            <person name="Mixao V."/>
            <person name="Saus E."/>
            <person name="Hansen A.P."/>
            <person name="Lass-Florl C."/>
            <person name="Gabaldon T."/>
        </authorList>
    </citation>
    <scope>NUCLEOTIDE SEQUENCE</scope>
    <source>
        <strain evidence="3">CBS 4856</strain>
    </source>
</reference>
<dbReference type="InterPro" id="IPR036047">
    <property type="entry name" value="F-box-like_dom_sf"/>
</dbReference>
<dbReference type="InterPro" id="IPR001810">
    <property type="entry name" value="F-box_dom"/>
</dbReference>
<feature type="compositionally biased region" description="Low complexity" evidence="1">
    <location>
        <begin position="37"/>
        <end position="52"/>
    </location>
</feature>
<dbReference type="SMART" id="SM00256">
    <property type="entry name" value="FBOX"/>
    <property type="match status" value="1"/>
</dbReference>